<evidence type="ECO:0000313" key="3">
    <source>
        <dbReference type="Proteomes" id="UP000185578"/>
    </source>
</evidence>
<sequence length="218" mass="22797">MSISGKIQAAPSGSRGFDADTVISTTVAQQFASQGYAFCIRYLSLGAGQDEGDLSSGEASDILASGLALMAVQHVEDPGWSPTQSAGQTHGQNAAANATSIELPPGMNLWCDLEGIAQNTSAQDVTNYCSAWYSAVSAAGYVPGLYVGANVVLSGQQLYDLPFQHYWQSCSEVPAIPERGYQMVQTLVPNPVNGIGIDSDVTQTDLLGGQALWLVSSV</sequence>
<dbReference type="Pfam" id="PF08924">
    <property type="entry name" value="Rv2525c_GlyHyd-like"/>
    <property type="match status" value="1"/>
</dbReference>
<feature type="domain" description="Rv2525c-like glycoside hydrolase-like" evidence="1">
    <location>
        <begin position="29"/>
        <end position="168"/>
    </location>
</feature>
<dbReference type="Proteomes" id="UP000185578">
    <property type="component" value="Unassembled WGS sequence"/>
</dbReference>
<dbReference type="SUPFAM" id="SSF51445">
    <property type="entry name" value="(Trans)glycosidases"/>
    <property type="match status" value="1"/>
</dbReference>
<gene>
    <name evidence="2" type="ORF">BTN82_15530</name>
</gene>
<dbReference type="AlphaFoldDB" id="A0A1Q8EPH5"/>
<protein>
    <recommendedName>
        <fullName evidence="1">Rv2525c-like glycoside hydrolase-like domain-containing protein</fullName>
    </recommendedName>
</protein>
<accession>A0A1Q8EPH5</accession>
<dbReference type="EMBL" id="MSCT01000012">
    <property type="protein sequence ID" value="OLF53676.1"/>
    <property type="molecule type" value="Genomic_DNA"/>
</dbReference>
<proteinExistence type="predicted"/>
<dbReference type="InterPro" id="IPR017853">
    <property type="entry name" value="GH"/>
</dbReference>
<evidence type="ECO:0000259" key="1">
    <source>
        <dbReference type="Pfam" id="PF08924"/>
    </source>
</evidence>
<dbReference type="InterPro" id="IPR015020">
    <property type="entry name" value="Rv2525c-like_Glyco_Hydro-like"/>
</dbReference>
<organism evidence="2 3">
    <name type="scientific">Pseudomonas chlororaphis</name>
    <dbReference type="NCBI Taxonomy" id="587753"/>
    <lineage>
        <taxon>Bacteria</taxon>
        <taxon>Pseudomonadati</taxon>
        <taxon>Pseudomonadota</taxon>
        <taxon>Gammaproteobacteria</taxon>
        <taxon>Pseudomonadales</taxon>
        <taxon>Pseudomonadaceae</taxon>
        <taxon>Pseudomonas</taxon>
    </lineage>
</organism>
<evidence type="ECO:0000313" key="2">
    <source>
        <dbReference type="EMBL" id="OLF53676.1"/>
    </source>
</evidence>
<comment type="caution">
    <text evidence="2">The sequence shown here is derived from an EMBL/GenBank/DDBJ whole genome shotgun (WGS) entry which is preliminary data.</text>
</comment>
<dbReference type="OrthoDB" id="582311at2"/>
<reference evidence="2 3" key="1">
    <citation type="submission" date="2016-12" db="EMBL/GenBank/DDBJ databases">
        <authorList>
            <person name="Song W.-J."/>
            <person name="Kurnit D.M."/>
        </authorList>
    </citation>
    <scope>NUCLEOTIDE SEQUENCE [LARGE SCALE GENOMIC DNA]</scope>
    <source>
        <strain evidence="2 3">PCL1601</strain>
    </source>
</reference>
<dbReference type="RefSeq" id="WP_075120015.1">
    <property type="nucleotide sequence ID" value="NZ_MSCT01000012.1"/>
</dbReference>
<name>A0A1Q8EPH5_9PSED</name>
<dbReference type="Gene3D" id="3.20.20.80">
    <property type="entry name" value="Glycosidases"/>
    <property type="match status" value="1"/>
</dbReference>